<accession>A0ABQ5AQ01</accession>
<comment type="caution">
    <text evidence="1">The sequence shown here is derived from an EMBL/GenBank/DDBJ whole genome shotgun (WGS) entry which is preliminary data.</text>
</comment>
<protein>
    <submittedName>
        <fullName evidence="1">Uncharacterized protein</fullName>
    </submittedName>
</protein>
<dbReference type="Proteomes" id="UP001151760">
    <property type="component" value="Unassembled WGS sequence"/>
</dbReference>
<organism evidence="1 2">
    <name type="scientific">Tanacetum coccineum</name>
    <dbReference type="NCBI Taxonomy" id="301880"/>
    <lineage>
        <taxon>Eukaryota</taxon>
        <taxon>Viridiplantae</taxon>
        <taxon>Streptophyta</taxon>
        <taxon>Embryophyta</taxon>
        <taxon>Tracheophyta</taxon>
        <taxon>Spermatophyta</taxon>
        <taxon>Magnoliopsida</taxon>
        <taxon>eudicotyledons</taxon>
        <taxon>Gunneridae</taxon>
        <taxon>Pentapetalae</taxon>
        <taxon>asterids</taxon>
        <taxon>campanulids</taxon>
        <taxon>Asterales</taxon>
        <taxon>Asteraceae</taxon>
        <taxon>Asteroideae</taxon>
        <taxon>Anthemideae</taxon>
        <taxon>Anthemidinae</taxon>
        <taxon>Tanacetum</taxon>
    </lineage>
</organism>
<keyword evidence="2" id="KW-1185">Reference proteome</keyword>
<feature type="non-terminal residue" evidence="1">
    <location>
        <position position="1"/>
    </location>
</feature>
<gene>
    <name evidence="1" type="ORF">Tco_0824527</name>
</gene>
<reference evidence="1" key="2">
    <citation type="submission" date="2022-01" db="EMBL/GenBank/DDBJ databases">
        <authorList>
            <person name="Yamashiro T."/>
            <person name="Shiraishi A."/>
            <person name="Satake H."/>
            <person name="Nakayama K."/>
        </authorList>
    </citation>
    <scope>NUCLEOTIDE SEQUENCE</scope>
</reference>
<evidence type="ECO:0000313" key="1">
    <source>
        <dbReference type="EMBL" id="GJT03358.1"/>
    </source>
</evidence>
<reference evidence="1" key="1">
    <citation type="journal article" date="2022" name="Int. J. Mol. Sci.">
        <title>Draft Genome of Tanacetum Coccineum: Genomic Comparison of Closely Related Tanacetum-Family Plants.</title>
        <authorList>
            <person name="Yamashiro T."/>
            <person name="Shiraishi A."/>
            <person name="Nakayama K."/>
            <person name="Satake H."/>
        </authorList>
    </citation>
    <scope>NUCLEOTIDE SEQUENCE</scope>
</reference>
<name>A0ABQ5AQ01_9ASTR</name>
<evidence type="ECO:0000313" key="2">
    <source>
        <dbReference type="Proteomes" id="UP001151760"/>
    </source>
</evidence>
<dbReference type="EMBL" id="BQNB010012421">
    <property type="protein sequence ID" value="GJT03358.1"/>
    <property type="molecule type" value="Genomic_DNA"/>
</dbReference>
<proteinExistence type="predicted"/>
<sequence length="581" mass="66298">QSYEQVIEDAHVTLIASHKTDDSKQSSSVSSNFANQFLILEKVPPSDHEVASLMNIKMSHEVPRTQIPFPLIEPATVIPNSCTIASTIVPPTISMISPLPQLTTPTPAPTTASTTTSIPALPDFSSLFGFDQRVSTLETELSQLKQADLCTQVLESVKSQLPTIVDDLLSTRIRYATRTALQSYTQDFEKKAQEERKLYIDVVEKSMKDIIKDESTITESLENVVLAKSSSQPQSTYEAAASLIKFELKKILSTRISLTRMSMQAEEPVFETADTKMPQDQGGDTEDHLNVKATLMDNWFKKPERPLTPDLDWNAIKYVDSRPPQQWIIRIDQAEKPPLTFDKLMSTPIEFSAYCYKAVTDQLDWNNPEGHEYPFDLSKPLSLIDAQGRQVVHVDYFFNNDLEYLKGGKSSRKYTTSTTKTKAAKYDNIDDIEDMVPTLWIPVKHDVFSRKRIIAVTHVKVMKWYGYGYLEEIIVRREDQTLHKFKEGNFLRLNLRDIEDLLLLLVQKKLSNLEKDVIFDVNVALRMFTRHIVILKRVKDLQLGVESYQKKLNITKPETFRSDISKLTPYTAYKNPQGIIY</sequence>